<accession>A0ABV6S1C6</accession>
<gene>
    <name evidence="2" type="ORF">ACFFF8_00325</name>
</gene>
<dbReference type="Gene3D" id="2.10.109.10">
    <property type="entry name" value="Umud Fragment, subunit A"/>
    <property type="match status" value="1"/>
</dbReference>
<protein>
    <submittedName>
        <fullName evidence="2">LexA family protein</fullName>
    </submittedName>
</protein>
<comment type="caution">
    <text evidence="2">The sequence shown here is derived from an EMBL/GenBank/DDBJ whole genome shotgun (WGS) entry which is preliminary data.</text>
</comment>
<dbReference type="InterPro" id="IPR015927">
    <property type="entry name" value="Peptidase_S24_S26A/B/C"/>
</dbReference>
<organism evidence="2 3">
    <name type="scientific">Novosphingobium clariflavum</name>
    <dbReference type="NCBI Taxonomy" id="2029884"/>
    <lineage>
        <taxon>Bacteria</taxon>
        <taxon>Pseudomonadati</taxon>
        <taxon>Pseudomonadota</taxon>
        <taxon>Alphaproteobacteria</taxon>
        <taxon>Sphingomonadales</taxon>
        <taxon>Sphingomonadaceae</taxon>
        <taxon>Novosphingobium</taxon>
    </lineage>
</organism>
<dbReference type="EMBL" id="JBHLTM010000002">
    <property type="protein sequence ID" value="MFC0683032.1"/>
    <property type="molecule type" value="Genomic_DNA"/>
</dbReference>
<proteinExistence type="predicted"/>
<dbReference type="InterPro" id="IPR036286">
    <property type="entry name" value="LexA/Signal_pep-like_sf"/>
</dbReference>
<dbReference type="InterPro" id="IPR039418">
    <property type="entry name" value="LexA-like"/>
</dbReference>
<feature type="domain" description="Peptidase S24/S26A/S26B/S26C" evidence="1">
    <location>
        <begin position="165"/>
        <end position="294"/>
    </location>
</feature>
<dbReference type="CDD" id="cd06529">
    <property type="entry name" value="S24_LexA-like"/>
    <property type="match status" value="1"/>
</dbReference>
<evidence type="ECO:0000313" key="3">
    <source>
        <dbReference type="Proteomes" id="UP001589858"/>
    </source>
</evidence>
<dbReference type="Proteomes" id="UP001589858">
    <property type="component" value="Unassembled WGS sequence"/>
</dbReference>
<dbReference type="Pfam" id="PF00717">
    <property type="entry name" value="Peptidase_S24"/>
    <property type="match status" value="1"/>
</dbReference>
<reference evidence="2 3" key="1">
    <citation type="submission" date="2024-09" db="EMBL/GenBank/DDBJ databases">
        <authorList>
            <person name="Sun Q."/>
            <person name="Mori K."/>
        </authorList>
    </citation>
    <scope>NUCLEOTIDE SEQUENCE [LARGE SCALE GENOMIC DNA]</scope>
    <source>
        <strain evidence="2 3">CICC 11035S</strain>
    </source>
</reference>
<dbReference type="RefSeq" id="WP_267222885.1">
    <property type="nucleotide sequence ID" value="NZ_JAPCWC010000018.1"/>
</dbReference>
<dbReference type="SUPFAM" id="SSF51306">
    <property type="entry name" value="LexA/Signal peptidase"/>
    <property type="match status" value="1"/>
</dbReference>
<evidence type="ECO:0000259" key="1">
    <source>
        <dbReference type="Pfam" id="PF00717"/>
    </source>
</evidence>
<keyword evidence="3" id="KW-1185">Reference proteome</keyword>
<name>A0ABV6S1C6_9SPHN</name>
<sequence>MRLDFPQHLHRRVPIRAVATEQRVPMKAGQPGQLRLGVTGKSQPFANVDDEVFEHARDESIPEYALQGSSAYRDMLSSCYASKMAKTPDEKREILNKFIQDNKLKIAPWARSAAVDKNSIYNFLNGHSQSLDMMTYAKLARASKVPAWKLTGETPEPPSPTSIWVVGKVQAGVFVDAVEWDSTDWYAIDLPVAPRFRSKAKALEVSGASMDLEYKEGAIVVWVDMLDYRMPQHGDHVIAFAYDHHGDVEATVKELRVDDKGKRWLWPRSTQPEFQAPICIESLPSEIVSVEIKGIVIGDYRPRVS</sequence>
<evidence type="ECO:0000313" key="2">
    <source>
        <dbReference type="EMBL" id="MFC0683032.1"/>
    </source>
</evidence>